<dbReference type="InterPro" id="IPR011836">
    <property type="entry name" value="YhdP"/>
</dbReference>
<name>A0A1M4S5V0_9GAMM</name>
<dbReference type="PANTHER" id="PTHR38690:SF1">
    <property type="entry name" value="PROTEASE"/>
    <property type="match status" value="1"/>
</dbReference>
<evidence type="ECO:0000313" key="3">
    <source>
        <dbReference type="Proteomes" id="UP000242857"/>
    </source>
</evidence>
<organism evidence="2 3">
    <name type="scientific">Thermomonas hydrothermalis</name>
    <dbReference type="NCBI Taxonomy" id="213588"/>
    <lineage>
        <taxon>Bacteria</taxon>
        <taxon>Pseudomonadati</taxon>
        <taxon>Pseudomonadota</taxon>
        <taxon>Gammaproteobacteria</taxon>
        <taxon>Lysobacterales</taxon>
        <taxon>Lysobacteraceae</taxon>
        <taxon>Thermomonas</taxon>
    </lineage>
</organism>
<dbReference type="RefSeq" id="WP_072754643.1">
    <property type="nucleotide sequence ID" value="NZ_FQUK01000001.1"/>
</dbReference>
<evidence type="ECO:0000259" key="1">
    <source>
        <dbReference type="Pfam" id="PF13116"/>
    </source>
</evidence>
<keyword evidence="3" id="KW-1185">Reference proteome</keyword>
<accession>A0A1M4S5V0</accession>
<gene>
    <name evidence="2" type="ORF">SAMN02745204_00065</name>
</gene>
<dbReference type="PANTHER" id="PTHR38690">
    <property type="entry name" value="PROTEASE-RELATED"/>
    <property type="match status" value="1"/>
</dbReference>
<protein>
    <submittedName>
        <fullName evidence="2">TIGR02099 family protein</fullName>
    </submittedName>
</protein>
<proteinExistence type="predicted"/>
<dbReference type="OrthoDB" id="9762238at2"/>
<sequence length="1265" mass="134461">MEMPWRHRLRLLRRGLWYALALALVMVALLVTVVSQLLPVLQAHPAQVAAWLSQRAGRPVAFDRLKTAWTRRGPLLQLDGLRIGAGAQALAVGDAELLVAPYTGWLPGHSLTELRLRGLALTLLRGADGQWQVRGLPGQQTGADPLETLSRLGELQLAQARLQVLAPDLHLDVQVPRIDLRLRVNGTRVEAGARAWLRTGGQALDVAGTLDRGSGDGRLYAGSRRLDLAEFPARVSLAGITPQAGRGQAQVWATLRGFRIVGVRAITELDSVVLAGTPWAPGQPAPRLTLGPLVLDAEWAGTLRDWRARAYRLRLGAATPAMDGLAMAGGRHWAVRARHLQLAPWLQLATLSDIVPPRLRDWLHQARPDAALDDVTLTSVGDDRLHVAMRVSGLQFDPVGHAPGLRGVAGRLTAIEDGVVFAFDPAAQAVFDWPAGFGVAHPLRLRGEAVAWRDSAGWVVQTPGLALEIGPVQVQVRGGIGFQRDGSRPHLDLAADIGDVPVTQARGFWIHYLMPRATVDWLDAALRGGTLHATRAVVAGDLDDWPFRDAPGLAGAGVFRVETQVQDGVVKFRPDWPAAEHLDAAVAFVADGFRLDGKAQLAGLTVSSLQASIPSFHQPVLDVQAAGRGDARQWLGLLRASPLHTTYAAAMDSLELAGPAQATLQLNIPLSHDGQGVQVAGRVDLDGVRLRDRQYALAFEQLRGPLQFDQNGFAADAIQLRQTDAPGVLAVRAGPGHVRDPAHAFEAQLQVALDIDSLLDRAGDRLAWLKPWLQGSAPWTVSLALPRAPAPAGSAQLQLASNLVGTAFALPAPLRKPAAQALPTRIDVNLASGSQQFSARLGDLLALRGRSVGDQTGLSLHFGGDAAGPPPASGVLIDGTMPTLDALGWLGVLGAGRGSDGVPLPRVDVQADRLMLLGAGFADARLRLTPGGQGLTVQLQGNGLEGTLRVPQAQTAAVTGQFDRLYWTWPEGGEHVPSDPAAAQLDPAAIPPLALDVADLRIGGARFGKARFRSVPVTGGMRLDEFTTTGGPQRVRASGSWLGQRAAQRTRLNMEIDSDDAGTLLAALGFAGQIGGGHGRLGLNANWQGGPADLDLRTVEASLTLDLKDGRLLELEPGAGRLLGLFGIGQLRRRLMLDFSDFFRKGFTFDRIQGNARVDQGMLHTDNLAIRGPAADILVRGDTDLRHQRFDQRVDVQPRSAGLLTAVGALAGGPVGAAVGAVANAVLDKPMRDIGAKHYRITGPWEAPKIEDVVEPGPAPATVSD</sequence>
<dbReference type="InterPro" id="IPR025263">
    <property type="entry name" value="YhdP_central"/>
</dbReference>
<reference evidence="3" key="1">
    <citation type="submission" date="2016-11" db="EMBL/GenBank/DDBJ databases">
        <authorList>
            <person name="Varghese N."/>
            <person name="Submissions S."/>
        </authorList>
    </citation>
    <scope>NUCLEOTIDE SEQUENCE [LARGE SCALE GENOMIC DNA]</scope>
    <source>
        <strain evidence="3">DSM 14834</strain>
    </source>
</reference>
<dbReference type="EMBL" id="FQUK01000001">
    <property type="protein sequence ID" value="SHE27559.1"/>
    <property type="molecule type" value="Genomic_DNA"/>
</dbReference>
<dbReference type="AlphaFoldDB" id="A0A1M4S5V0"/>
<dbReference type="Pfam" id="PF13116">
    <property type="entry name" value="YhdP"/>
    <property type="match status" value="1"/>
</dbReference>
<dbReference type="Proteomes" id="UP000242857">
    <property type="component" value="Unassembled WGS sequence"/>
</dbReference>
<dbReference type="NCBIfam" id="TIGR02099">
    <property type="entry name" value="YhdP family protein"/>
    <property type="match status" value="1"/>
</dbReference>
<evidence type="ECO:0000313" key="2">
    <source>
        <dbReference type="EMBL" id="SHE27559.1"/>
    </source>
</evidence>
<dbReference type="STRING" id="213588.SAMN02745204_00065"/>
<feature type="domain" description="YhdP central" evidence="1">
    <location>
        <begin position="9"/>
        <end position="1250"/>
    </location>
</feature>